<dbReference type="PROSITE" id="PS51831">
    <property type="entry name" value="HD"/>
    <property type="match status" value="1"/>
</dbReference>
<dbReference type="SUPFAM" id="SSF55073">
    <property type="entry name" value="Nucleotide cyclase"/>
    <property type="match status" value="1"/>
</dbReference>
<keyword evidence="1" id="KW-0472">Membrane</keyword>
<feature type="transmembrane region" description="Helical" evidence="1">
    <location>
        <begin position="93"/>
        <end position="117"/>
    </location>
</feature>
<feature type="transmembrane region" description="Helical" evidence="1">
    <location>
        <begin position="205"/>
        <end position="224"/>
    </location>
</feature>
<feature type="domain" description="HD" evidence="3">
    <location>
        <begin position="658"/>
        <end position="780"/>
    </location>
</feature>
<feature type="transmembrane region" description="Helical" evidence="1">
    <location>
        <begin position="292"/>
        <end position="313"/>
    </location>
</feature>
<dbReference type="SMART" id="SM00471">
    <property type="entry name" value="HDc"/>
    <property type="match status" value="1"/>
</dbReference>
<dbReference type="InterPro" id="IPR000160">
    <property type="entry name" value="GGDEF_dom"/>
</dbReference>
<dbReference type="CDD" id="cd01949">
    <property type="entry name" value="GGDEF"/>
    <property type="match status" value="1"/>
</dbReference>
<evidence type="ECO:0000256" key="1">
    <source>
        <dbReference type="SAM" id="Phobius"/>
    </source>
</evidence>
<dbReference type="InterPro" id="IPR003607">
    <property type="entry name" value="HD/PDEase_dom"/>
</dbReference>
<organism evidence="5 6">
    <name type="scientific">Simiaoa sunii</name>
    <dbReference type="NCBI Taxonomy" id="2763672"/>
    <lineage>
        <taxon>Bacteria</taxon>
        <taxon>Bacillati</taxon>
        <taxon>Bacillota</taxon>
        <taxon>Clostridia</taxon>
        <taxon>Lachnospirales</taxon>
        <taxon>Lachnospiraceae</taxon>
        <taxon>Simiaoa</taxon>
    </lineage>
</organism>
<reference evidence="5 6" key="1">
    <citation type="submission" date="2020-08" db="EMBL/GenBank/DDBJ databases">
        <authorList>
            <person name="Liu C."/>
            <person name="Sun Q."/>
        </authorList>
    </citation>
    <scope>NUCLEOTIDE SEQUENCE [LARGE SCALE GENOMIC DNA]</scope>
    <source>
        <strain evidence="5 6">NSJ-8</strain>
    </source>
</reference>
<keyword evidence="1" id="KW-1133">Transmembrane helix</keyword>
<dbReference type="InterPro" id="IPR043128">
    <property type="entry name" value="Rev_trsase/Diguanyl_cyclase"/>
</dbReference>
<feature type="transmembrane region" description="Helical" evidence="1">
    <location>
        <begin position="260"/>
        <end position="280"/>
    </location>
</feature>
<dbReference type="CDD" id="cd00077">
    <property type="entry name" value="HDc"/>
    <property type="match status" value="1"/>
</dbReference>
<dbReference type="PROSITE" id="PS51832">
    <property type="entry name" value="HD_GYP"/>
    <property type="match status" value="1"/>
</dbReference>
<evidence type="ECO:0000313" key="5">
    <source>
        <dbReference type="EMBL" id="QNM01524.1"/>
    </source>
</evidence>
<dbReference type="EMBL" id="CP060633">
    <property type="protein sequence ID" value="QNM01524.1"/>
    <property type="molecule type" value="Genomic_DNA"/>
</dbReference>
<evidence type="ECO:0000259" key="2">
    <source>
        <dbReference type="PROSITE" id="PS50887"/>
    </source>
</evidence>
<sequence>MWDEWGYRSCVREIKHEGVKLSMESFLDTIWNRNLYIGIPLGAFCCSLFLLFSFFHTMRNRTIRGLRLVLTACLVWTGSVSLMRLGIFPGVSFWHNFALLGLLSIPMFMYVFLFGFLEITEHDALIYIYGVLTLALVLGNARSGTILPAPELVNRADGTCVYVYHATVGTGVLIAMEIAVMIYATYLAHCKIGTNVELRKKLFPLLLGTVCILGGNLLCMLPGSVFPFDMLGSVGMAICMVYIMYKQYLFDFSYRATVGAVYFLAVIVAAIPVVILSYNLEIVTGSLGQAAVQRLILCIALQSGWTVLVILFARKRLDNILYQKQKHMLEGIRQFQDRAASILSRRELFATLHDILGDAIPGCEARIFEKNSNGEGYREAVQSGHIPLSKEEEERIGDLVKQNGMWEQSVITGLKYDNQICGFIYMERMRANKLNYQEVDCIRQLANIASGSLKNIDAYERVYQVSIHDELTGLYNRTYCNRCLQKEGALGDARGFLYMDMDNFKLYNDLYGEQTGDRILKWCAEKLQENAENGKVFRVGSNEFLISVPEAGSKTLVALAEKLAHAVQENGLDKPQVMQPITFSVGVAWYPELASDAPDLFQKAKRAAFYAKQNGKNRIQVYEGNIDEERRNKGTGYEQVAPTVYALVAAIDAKDSFTFQHSTNVSQYAVLLAQKLGLPGDDIQTVKVAGLLHDIGKIGIPESILKKAGKLTNEEYEIMKSHVQKSIEMIHYLPNMNYVIPAVVSHHERYDGKGYPRGLKGEEIPLLGRILTVCDSFDAMISKRSYKEALSVEYAMGELEKNKGTQFDPKAADAFIELIKEGKVPL</sequence>
<dbReference type="NCBIfam" id="TIGR00254">
    <property type="entry name" value="GGDEF"/>
    <property type="match status" value="1"/>
</dbReference>
<dbReference type="PANTHER" id="PTHR43155">
    <property type="entry name" value="CYCLIC DI-GMP PHOSPHODIESTERASE PA4108-RELATED"/>
    <property type="match status" value="1"/>
</dbReference>
<evidence type="ECO:0000313" key="6">
    <source>
        <dbReference type="Proteomes" id="UP000515981"/>
    </source>
</evidence>
<dbReference type="InterPro" id="IPR037522">
    <property type="entry name" value="HD_GYP_dom"/>
</dbReference>
<dbReference type="Pfam" id="PF00990">
    <property type="entry name" value="GGDEF"/>
    <property type="match status" value="1"/>
</dbReference>
<dbReference type="PROSITE" id="PS50887">
    <property type="entry name" value="GGDEF"/>
    <property type="match status" value="1"/>
</dbReference>
<dbReference type="InterPro" id="IPR006674">
    <property type="entry name" value="HD_domain"/>
</dbReference>
<dbReference type="InterPro" id="IPR029787">
    <property type="entry name" value="Nucleotide_cyclase"/>
</dbReference>
<dbReference type="AlphaFoldDB" id="A0A7G9FSJ2"/>
<feature type="domain" description="HD-GYP" evidence="4">
    <location>
        <begin position="636"/>
        <end position="826"/>
    </location>
</feature>
<dbReference type="InterPro" id="IPR006675">
    <property type="entry name" value="HDIG_dom"/>
</dbReference>
<protein>
    <submittedName>
        <fullName evidence="5">Diguanylate cyclase</fullName>
    </submittedName>
</protein>
<dbReference type="Gene3D" id="1.10.3210.10">
    <property type="entry name" value="Hypothetical protein af1432"/>
    <property type="match status" value="1"/>
</dbReference>
<dbReference type="NCBIfam" id="TIGR00277">
    <property type="entry name" value="HDIG"/>
    <property type="match status" value="1"/>
</dbReference>
<feature type="domain" description="GGDEF" evidence="2">
    <location>
        <begin position="492"/>
        <end position="624"/>
    </location>
</feature>
<gene>
    <name evidence="5" type="ORF">H9Q77_10380</name>
</gene>
<dbReference type="Pfam" id="PF13487">
    <property type="entry name" value="HD_5"/>
    <property type="match status" value="1"/>
</dbReference>
<dbReference type="Proteomes" id="UP000515981">
    <property type="component" value="Chromosome"/>
</dbReference>
<evidence type="ECO:0000259" key="3">
    <source>
        <dbReference type="PROSITE" id="PS51831"/>
    </source>
</evidence>
<accession>A0A7G9FSJ2</accession>
<dbReference type="KEGG" id="ssun:H9Q77_10380"/>
<dbReference type="Gene3D" id="3.30.70.270">
    <property type="match status" value="1"/>
</dbReference>
<feature type="transmembrane region" description="Helical" evidence="1">
    <location>
        <begin position="161"/>
        <end position="184"/>
    </location>
</feature>
<proteinExistence type="predicted"/>
<dbReference type="SUPFAM" id="SSF109604">
    <property type="entry name" value="HD-domain/PDEase-like"/>
    <property type="match status" value="1"/>
</dbReference>
<feature type="transmembrane region" description="Helical" evidence="1">
    <location>
        <begin position="35"/>
        <end position="56"/>
    </location>
</feature>
<feature type="transmembrane region" description="Helical" evidence="1">
    <location>
        <begin position="124"/>
        <end position="141"/>
    </location>
</feature>
<dbReference type="SMART" id="SM00267">
    <property type="entry name" value="GGDEF"/>
    <property type="match status" value="1"/>
</dbReference>
<evidence type="ECO:0000259" key="4">
    <source>
        <dbReference type="PROSITE" id="PS51832"/>
    </source>
</evidence>
<keyword evidence="1" id="KW-0812">Transmembrane</keyword>
<name>A0A7G9FSJ2_9FIRM</name>
<keyword evidence="6" id="KW-1185">Reference proteome</keyword>
<feature type="transmembrane region" description="Helical" evidence="1">
    <location>
        <begin position="68"/>
        <end position="87"/>
    </location>
</feature>
<dbReference type="PANTHER" id="PTHR43155:SF2">
    <property type="entry name" value="CYCLIC DI-GMP PHOSPHODIESTERASE PA4108"/>
    <property type="match status" value="1"/>
</dbReference>